<accession>A0A0F7RVD8</accession>
<sequence>MSASVGTAPIPPPLPIARSAQPPPTLVEFLLSQVRSTLRYLSEIGGFDPIEELGKRNAWLRKTLTETSILPTTVETALSLTTGPLLSDGQKQAIVQLVEYSQKGVANKLTDPGLQKRTLTGAKTAQSSTSRAMLQSDAAGDSRVVASSGQLGSNSVEQSLASLQMQSEGDTSSSSEDDDERGTTITNHGPINANNWQTGVSSIADTATLTVLSDPITDASANSSVGGTNTTFVVEPGLAISCSLVVVKGGQDLEQRLELAREKSSFSAISQQPDLHGASTVPPPPPSHPEVLAIRRQSGTGAPTLTGVAQPPIPPRPTTYRPS</sequence>
<dbReference type="EMBL" id="CCFA01000317">
    <property type="protein sequence ID" value="CDR98747.1"/>
    <property type="molecule type" value="Genomic_DNA"/>
</dbReference>
<gene>
    <name evidence="2" type="primary">SSCI05720.1</name>
</gene>
<feature type="region of interest" description="Disordered" evidence="1">
    <location>
        <begin position="1"/>
        <end position="21"/>
    </location>
</feature>
<keyword evidence="3" id="KW-1185">Reference proteome</keyword>
<feature type="compositionally biased region" description="Polar residues" evidence="1">
    <location>
        <begin position="119"/>
        <end position="133"/>
    </location>
</feature>
<feature type="region of interest" description="Disordered" evidence="1">
    <location>
        <begin position="119"/>
        <end position="197"/>
    </location>
</feature>
<feature type="region of interest" description="Disordered" evidence="1">
    <location>
        <begin position="264"/>
        <end position="323"/>
    </location>
</feature>
<dbReference type="AlphaFoldDB" id="A0A0F7RVD8"/>
<evidence type="ECO:0000313" key="2">
    <source>
        <dbReference type="EMBL" id="CDR98747.1"/>
    </source>
</evidence>
<organism evidence="2 3">
    <name type="scientific">Sporisorium scitamineum</name>
    <dbReference type="NCBI Taxonomy" id="49012"/>
    <lineage>
        <taxon>Eukaryota</taxon>
        <taxon>Fungi</taxon>
        <taxon>Dikarya</taxon>
        <taxon>Basidiomycota</taxon>
        <taxon>Ustilaginomycotina</taxon>
        <taxon>Ustilaginomycetes</taxon>
        <taxon>Ustilaginales</taxon>
        <taxon>Ustilaginaceae</taxon>
        <taxon>Sporisorium</taxon>
    </lineage>
</organism>
<feature type="compositionally biased region" description="Pro residues" evidence="1">
    <location>
        <begin position="9"/>
        <end position="21"/>
    </location>
</feature>
<name>A0A0F7RVD8_9BASI</name>
<feature type="compositionally biased region" description="Polar residues" evidence="1">
    <location>
        <begin position="185"/>
        <end position="197"/>
    </location>
</feature>
<reference evidence="3" key="1">
    <citation type="submission" date="2014-06" db="EMBL/GenBank/DDBJ databases">
        <authorList>
            <person name="Berkman P.J."/>
        </authorList>
    </citation>
    <scope>NUCLEOTIDE SEQUENCE [LARGE SCALE GENOMIC DNA]</scope>
</reference>
<proteinExistence type="predicted"/>
<evidence type="ECO:0000313" key="3">
    <source>
        <dbReference type="Proteomes" id="UP000242770"/>
    </source>
</evidence>
<feature type="compositionally biased region" description="Polar residues" evidence="1">
    <location>
        <begin position="145"/>
        <end position="166"/>
    </location>
</feature>
<protein>
    <submittedName>
        <fullName evidence="2">Uncharacterized protein</fullName>
    </submittedName>
</protein>
<evidence type="ECO:0000256" key="1">
    <source>
        <dbReference type="SAM" id="MobiDB-lite"/>
    </source>
</evidence>
<dbReference type="Proteomes" id="UP000242770">
    <property type="component" value="Unassembled WGS sequence"/>
</dbReference>